<dbReference type="Proteomes" id="UP000399805">
    <property type="component" value="Unassembled WGS sequence"/>
</dbReference>
<evidence type="ECO:0000313" key="3">
    <source>
        <dbReference type="Proteomes" id="UP000399805"/>
    </source>
</evidence>
<feature type="compositionally biased region" description="Basic residues" evidence="1">
    <location>
        <begin position="41"/>
        <end position="55"/>
    </location>
</feature>
<name>A0A6I8M0E3_9PSEU</name>
<dbReference type="EMBL" id="CABVGP010000003">
    <property type="protein sequence ID" value="VVJ23872.1"/>
    <property type="molecule type" value="Genomic_DNA"/>
</dbReference>
<gene>
    <name evidence="2" type="ORF">AA23TX_08755</name>
</gene>
<keyword evidence="3" id="KW-1185">Reference proteome</keyword>
<feature type="region of interest" description="Disordered" evidence="1">
    <location>
        <begin position="21"/>
        <end position="135"/>
    </location>
</feature>
<evidence type="ECO:0000313" key="2">
    <source>
        <dbReference type="EMBL" id="VVJ23872.1"/>
    </source>
</evidence>
<reference evidence="2 3" key="1">
    <citation type="submission" date="2019-09" db="EMBL/GenBank/DDBJ databases">
        <authorList>
            <person name="Leyn A S."/>
        </authorList>
    </citation>
    <scope>NUCLEOTIDE SEQUENCE [LARGE SCALE GENOMIC DNA]</scope>
    <source>
        <strain evidence="2">AA231_1</strain>
    </source>
</reference>
<organism evidence="2 3">
    <name type="scientific">Amycolatopsis camponoti</name>
    <dbReference type="NCBI Taxonomy" id="2606593"/>
    <lineage>
        <taxon>Bacteria</taxon>
        <taxon>Bacillati</taxon>
        <taxon>Actinomycetota</taxon>
        <taxon>Actinomycetes</taxon>
        <taxon>Pseudonocardiales</taxon>
        <taxon>Pseudonocardiaceae</taxon>
        <taxon>Amycolatopsis</taxon>
    </lineage>
</organism>
<accession>A0A6I8M0E3</accession>
<evidence type="ECO:0000256" key="1">
    <source>
        <dbReference type="SAM" id="MobiDB-lite"/>
    </source>
</evidence>
<sequence length="243" mass="26749">MLWISLRRPARRRLRRQLAQIHEVSGPLGRSRKRSDNTPAKRPRPPVRWPSRSRGRAPWAAGPARRRVGEQPPRGWGRRPGGRRGDSASEALSGPASPARWCRPASRGSRAGHRAHRCRDGSQPALHGVGSTVGSSSRRRRCSRLVCLRRGGQRAQHSDLAAGADRARGRGIPARFPACTGLNVLATPAPGYRLSRSRALVAPLRGLAMRHDVPVTRRLSQTVRRLVGRCARPQAGRPPFNVE</sequence>
<dbReference type="AlphaFoldDB" id="A0A6I8M0E3"/>
<proteinExistence type="predicted"/>
<protein>
    <submittedName>
        <fullName evidence="2">Uncharacterized protein</fullName>
    </submittedName>
</protein>